<name>A0A645ISB4_9ZZZZ</name>
<dbReference type="EMBL" id="VSSQ01122348">
    <property type="protein sequence ID" value="MPN54278.1"/>
    <property type="molecule type" value="Genomic_DNA"/>
</dbReference>
<dbReference type="InterPro" id="IPR043128">
    <property type="entry name" value="Rev_trsase/Diguanyl_cyclase"/>
</dbReference>
<evidence type="ECO:0000259" key="1">
    <source>
        <dbReference type="PROSITE" id="PS50887"/>
    </source>
</evidence>
<dbReference type="Pfam" id="PF00990">
    <property type="entry name" value="GGDEF"/>
    <property type="match status" value="1"/>
</dbReference>
<dbReference type="InterPro" id="IPR029787">
    <property type="entry name" value="Nucleotide_cyclase"/>
</dbReference>
<dbReference type="InterPro" id="IPR050469">
    <property type="entry name" value="Diguanylate_Cyclase"/>
</dbReference>
<dbReference type="GO" id="GO:0052621">
    <property type="term" value="F:diguanylate cyclase activity"/>
    <property type="evidence" value="ECO:0007669"/>
    <property type="project" value="TreeGrafter"/>
</dbReference>
<dbReference type="PANTHER" id="PTHR45138">
    <property type="entry name" value="REGULATORY COMPONENTS OF SENSORY TRANSDUCTION SYSTEM"/>
    <property type="match status" value="1"/>
</dbReference>
<protein>
    <recommendedName>
        <fullName evidence="1">GGDEF domain-containing protein</fullName>
    </recommendedName>
</protein>
<dbReference type="Gene3D" id="3.30.70.270">
    <property type="match status" value="1"/>
</dbReference>
<reference evidence="2" key="1">
    <citation type="submission" date="2019-08" db="EMBL/GenBank/DDBJ databases">
        <authorList>
            <person name="Kucharzyk K."/>
            <person name="Murdoch R.W."/>
            <person name="Higgins S."/>
            <person name="Loffler F."/>
        </authorList>
    </citation>
    <scope>NUCLEOTIDE SEQUENCE</scope>
</reference>
<dbReference type="NCBIfam" id="TIGR00254">
    <property type="entry name" value="GGDEF"/>
    <property type="match status" value="1"/>
</dbReference>
<feature type="domain" description="GGDEF" evidence="1">
    <location>
        <begin position="1"/>
        <end position="99"/>
    </location>
</feature>
<gene>
    <name evidence="2" type="ORF">SDC9_201948</name>
</gene>
<organism evidence="2">
    <name type="scientific">bioreactor metagenome</name>
    <dbReference type="NCBI Taxonomy" id="1076179"/>
    <lineage>
        <taxon>unclassified sequences</taxon>
        <taxon>metagenomes</taxon>
        <taxon>ecological metagenomes</taxon>
    </lineage>
</organism>
<dbReference type="PROSITE" id="PS50887">
    <property type="entry name" value="GGDEF"/>
    <property type="match status" value="1"/>
</dbReference>
<accession>A0A645ISB4</accession>
<dbReference type="InterPro" id="IPR000160">
    <property type="entry name" value="GGDEF_dom"/>
</dbReference>
<dbReference type="AlphaFoldDB" id="A0A645ISB4"/>
<dbReference type="PANTHER" id="PTHR45138:SF9">
    <property type="entry name" value="DIGUANYLATE CYCLASE DGCM-RELATED"/>
    <property type="match status" value="1"/>
</dbReference>
<proteinExistence type="predicted"/>
<comment type="caution">
    <text evidence="2">The sequence shown here is derived from an EMBL/GenBank/DDBJ whole genome shotgun (WGS) entry which is preliminary data.</text>
</comment>
<sequence>MAALLTDAASNGNGWAARIGGDEFILILPELSMEQAEPILFALSRDIKEHLYYKGDTHFSVNASMGIKEYHPGEMDAADFFDLVDMRMYEEKRRNKSGR</sequence>
<evidence type="ECO:0000313" key="2">
    <source>
        <dbReference type="EMBL" id="MPN54278.1"/>
    </source>
</evidence>
<dbReference type="SUPFAM" id="SSF55073">
    <property type="entry name" value="Nucleotide cyclase"/>
    <property type="match status" value="1"/>
</dbReference>